<reference evidence="1 2" key="1">
    <citation type="journal article" date="2020" name="Fungal Divers.">
        <title>Resolving the Mortierellaceae phylogeny through synthesis of multi-gene phylogenetics and phylogenomics.</title>
        <authorList>
            <person name="Vandepol N."/>
            <person name="Liber J."/>
            <person name="Desiro A."/>
            <person name="Na H."/>
            <person name="Kennedy M."/>
            <person name="Barry K."/>
            <person name="Grigoriev I.V."/>
            <person name="Miller A.N."/>
            <person name="O'Donnell K."/>
            <person name="Stajich J.E."/>
            <person name="Bonito G."/>
        </authorList>
    </citation>
    <scope>NUCLEOTIDE SEQUENCE [LARGE SCALE GENOMIC DNA]</scope>
    <source>
        <strain evidence="1 2">AD045</strain>
    </source>
</reference>
<dbReference type="EMBL" id="JAAAIM010000594">
    <property type="protein sequence ID" value="KAG0286215.1"/>
    <property type="molecule type" value="Genomic_DNA"/>
</dbReference>
<evidence type="ECO:0000313" key="1">
    <source>
        <dbReference type="EMBL" id="KAG0286215.1"/>
    </source>
</evidence>
<name>A0ABQ7JW35_9FUNG</name>
<gene>
    <name evidence="1" type="ORF">BGZ96_009631</name>
</gene>
<proteinExistence type="predicted"/>
<sequence length="377" mass="41087">MFVVLLSRPSVISTPLLCTAAPTDLERIRSSRRHASLGACLILEADDACPKPPINCKCTKTNDVCRASFSQICGFLSNALYECPDGAGPEPVVKEACTEGSCVIQSGHDDSRCRRCLCKSAETDLIDKCNSGDKCLERSGNDICPSPCFCKDYNTICGSNIPVECASKLNATIEENAFCDYDEDLPLCSNKFHKACRLKNKGVYKCKENVPVEVDMCGKTDICLPIDEDDPLSASQCLDQCLCRGKRITCASKYSPKCGYDSNYVYDCSGFGEDLKVKEKCTTTCYTYLKGGGCTGDPCVCWKKGGTCGYTFLLDCNLLNHTLYQCEAAVKPPKYVGNDCLGDQICTTYSQENDVCATTNTCTSTTKDPTCSQEFQP</sequence>
<comment type="caution">
    <text evidence="1">The sequence shown here is derived from an EMBL/GenBank/DDBJ whole genome shotgun (WGS) entry which is preliminary data.</text>
</comment>
<accession>A0ABQ7JW35</accession>
<protein>
    <submittedName>
        <fullName evidence="1">Uncharacterized protein</fullName>
    </submittedName>
</protein>
<keyword evidence="2" id="KW-1185">Reference proteome</keyword>
<organism evidence="1 2">
    <name type="scientific">Linnemannia gamsii</name>
    <dbReference type="NCBI Taxonomy" id="64522"/>
    <lineage>
        <taxon>Eukaryota</taxon>
        <taxon>Fungi</taxon>
        <taxon>Fungi incertae sedis</taxon>
        <taxon>Mucoromycota</taxon>
        <taxon>Mortierellomycotina</taxon>
        <taxon>Mortierellomycetes</taxon>
        <taxon>Mortierellales</taxon>
        <taxon>Mortierellaceae</taxon>
        <taxon>Linnemannia</taxon>
    </lineage>
</organism>
<dbReference type="Proteomes" id="UP001194696">
    <property type="component" value="Unassembled WGS sequence"/>
</dbReference>
<evidence type="ECO:0000313" key="2">
    <source>
        <dbReference type="Proteomes" id="UP001194696"/>
    </source>
</evidence>